<dbReference type="Pfam" id="PF23562">
    <property type="entry name" value="AMP-binding_C_3"/>
    <property type="match status" value="1"/>
</dbReference>
<dbReference type="GO" id="GO:0016020">
    <property type="term" value="C:membrane"/>
    <property type="evidence" value="ECO:0007669"/>
    <property type="project" value="TreeGrafter"/>
</dbReference>
<protein>
    <recommendedName>
        <fullName evidence="4">long-chain-fatty-acid--CoA ligase</fullName>
        <ecNumber evidence="4">6.2.1.3</ecNumber>
    </recommendedName>
</protein>
<name>A0A8K1RCH6_9CRUS</name>
<organism evidence="7">
    <name type="scientific">Parasacculina yatsui</name>
    <dbReference type="NCBI Taxonomy" id="2836420"/>
    <lineage>
        <taxon>Eukaryota</taxon>
        <taxon>Metazoa</taxon>
        <taxon>Ecdysozoa</taxon>
        <taxon>Arthropoda</taxon>
        <taxon>Crustacea</taxon>
        <taxon>Multicrustacea</taxon>
        <taxon>Cirripedia</taxon>
        <taxon>Rhizocephala</taxon>
        <taxon>Polyascidae</taxon>
        <taxon>Parasacculina</taxon>
    </lineage>
</organism>
<dbReference type="EMBL" id="MW292181">
    <property type="protein sequence ID" value="UEK51577.1"/>
    <property type="molecule type" value="mRNA"/>
</dbReference>
<dbReference type="PANTHER" id="PTHR43272">
    <property type="entry name" value="LONG-CHAIN-FATTY-ACID--COA LIGASE"/>
    <property type="match status" value="1"/>
</dbReference>
<dbReference type="GO" id="GO:0004467">
    <property type="term" value="F:long-chain fatty acid-CoA ligase activity"/>
    <property type="evidence" value="ECO:0007669"/>
    <property type="project" value="UniProtKB-EC"/>
</dbReference>
<evidence type="ECO:0000256" key="3">
    <source>
        <dbReference type="ARBA" id="ARBA00023098"/>
    </source>
</evidence>
<evidence type="ECO:0000256" key="5">
    <source>
        <dbReference type="SAM" id="MobiDB-lite"/>
    </source>
</evidence>
<dbReference type="SUPFAM" id="SSF56801">
    <property type="entry name" value="Acetyl-CoA synthetase-like"/>
    <property type="match status" value="1"/>
</dbReference>
<dbReference type="PANTHER" id="PTHR43272:SF32">
    <property type="entry name" value="AMP-DEPENDENT SYNTHETASE_LIGASE DOMAIN-CONTAINING PROTEIN"/>
    <property type="match status" value="1"/>
</dbReference>
<evidence type="ECO:0000259" key="6">
    <source>
        <dbReference type="Pfam" id="PF00501"/>
    </source>
</evidence>
<dbReference type="InterPro" id="IPR020845">
    <property type="entry name" value="AMP-binding_CS"/>
</dbReference>
<evidence type="ECO:0000256" key="1">
    <source>
        <dbReference type="ARBA" id="ARBA00022598"/>
    </source>
</evidence>
<dbReference type="InterPro" id="IPR042099">
    <property type="entry name" value="ANL_N_sf"/>
</dbReference>
<keyword evidence="3" id="KW-0443">Lipid metabolism</keyword>
<keyword evidence="1" id="KW-0436">Ligase</keyword>
<evidence type="ECO:0000313" key="7">
    <source>
        <dbReference type="EMBL" id="UEK51577.1"/>
    </source>
</evidence>
<feature type="region of interest" description="Disordered" evidence="5">
    <location>
        <begin position="35"/>
        <end position="86"/>
    </location>
</feature>
<sequence length="733" mass="79635">MTSAVVAMPREPTSNGVVPGVTVAGTRIAINVSYDEQGDGPALAPNGPNQHQLDAQTATKSPESESPQESDTAKSEQYTNGPDQIIPSDEYFTSDKFGAVKLQIGSRGLSACDPISIHTLLHRSAEKFGDLPALRYKVDDVWQTINYRDYLDQVRCVARAFLKLGLEPKGGVCVLGFNSSEWFISSLAAIYAGGVSVGVYTTNNAESCRHCAEDSGCNIFVVEDAKQLEKVLQFREQLPSLRAVVQYSGQPTAEGVLSWSQLVDIGAEQDSLQLQERVKRVAINQVATMIYTSGTTGMPKGVMLSHDCLTFTARSSCAVYRFTEGEEHCVSYLPLSHIAALMSDVYVAMTCGACIWFAGKDALKGGLVNTLVEVRPTAFLGVPRVFEKIAEGCEQKFRQAKGVRRSLLLWAQNIGRQAQQARLNGSATKPLGYSVARRLVLSKIHKTLGLDRARFLLSGAAPLSKEALAFFHSLDFNMLQTYGMSESSAPHTTTWITEDLPGSVGMPLPGFRVRLYQPDVHEGGQGEVCMSGRNVFMGYRGQPEQTAQTVLVDSEGAWLRTGDLGTITGPGLLTITGRSKELIITAGGENVPPLRIEHEVLKELPIVSNCCLIGDKRKFLSLLITIKVDIDMETQEPTDHLAIASLEFCSSAGSKARTVSDILKGPDEQVMAAIQAGIDRANSRAASNAQRVQKWTIIPKDFSIPGGELGPTLKLKRPVVHKKYASVIDRIYM</sequence>
<dbReference type="PROSITE" id="PS00455">
    <property type="entry name" value="AMP_BINDING"/>
    <property type="match status" value="1"/>
</dbReference>
<dbReference type="EC" id="6.2.1.3" evidence="4"/>
<reference evidence="7" key="1">
    <citation type="submission" date="2020-11" db="EMBL/GenBank/DDBJ databases">
        <title>Barnacle with a root-like body: structural and transcriptomic signatures of the interna, endoparasitic structure of the parasitic barnacle Sacculina yatsui.</title>
        <authorList>
            <person name="Wong Y.H."/>
            <person name="Okano K."/>
        </authorList>
    </citation>
    <scope>NUCLEOTIDE SEQUENCE</scope>
    <source>
        <tissue evidence="7">Endoparasitic structure interna</tissue>
    </source>
</reference>
<dbReference type="GO" id="GO:0005783">
    <property type="term" value="C:endoplasmic reticulum"/>
    <property type="evidence" value="ECO:0007669"/>
    <property type="project" value="TreeGrafter"/>
</dbReference>
<feature type="domain" description="AMP-dependent synthetase/ligase" evidence="6">
    <location>
        <begin position="122"/>
        <end position="539"/>
    </location>
</feature>
<dbReference type="InterPro" id="IPR000873">
    <property type="entry name" value="AMP-dep_synth/lig_dom"/>
</dbReference>
<keyword evidence="2" id="KW-0276">Fatty acid metabolism</keyword>
<accession>A0A8K1RCH6</accession>
<dbReference type="AlphaFoldDB" id="A0A8K1RCH6"/>
<dbReference type="Pfam" id="PF00501">
    <property type="entry name" value="AMP-binding"/>
    <property type="match status" value="1"/>
</dbReference>
<dbReference type="Gene3D" id="3.40.50.12780">
    <property type="entry name" value="N-terminal domain of ligase-like"/>
    <property type="match status" value="1"/>
</dbReference>
<evidence type="ECO:0000256" key="4">
    <source>
        <dbReference type="ARBA" id="ARBA00026121"/>
    </source>
</evidence>
<proteinExistence type="evidence at transcript level"/>
<evidence type="ECO:0000256" key="2">
    <source>
        <dbReference type="ARBA" id="ARBA00022832"/>
    </source>
</evidence>
<feature type="compositionally biased region" description="Polar residues" evidence="5">
    <location>
        <begin position="47"/>
        <end position="82"/>
    </location>
</feature>